<accession>A0A8S5UM85</accession>
<protein>
    <submittedName>
        <fullName evidence="1">Streptococcal histidine triad protein</fullName>
    </submittedName>
</protein>
<organism evidence="1">
    <name type="scientific">Myoviridae sp. ctCo31</name>
    <dbReference type="NCBI Taxonomy" id="2825053"/>
    <lineage>
        <taxon>Viruses</taxon>
        <taxon>Duplodnaviria</taxon>
        <taxon>Heunggongvirae</taxon>
        <taxon>Uroviricota</taxon>
        <taxon>Caudoviricetes</taxon>
    </lineage>
</organism>
<proteinExistence type="predicted"/>
<evidence type="ECO:0000313" key="1">
    <source>
        <dbReference type="EMBL" id="DAF95617.1"/>
    </source>
</evidence>
<sequence length="31" mass="3406">MYTDDGFTFDENLITAKNGILTIKGDATIRA</sequence>
<name>A0A8S5UM85_9CAUD</name>
<dbReference type="EMBL" id="BK016109">
    <property type="protein sequence ID" value="DAF95617.1"/>
    <property type="molecule type" value="Genomic_DNA"/>
</dbReference>
<reference evidence="1" key="1">
    <citation type="journal article" date="2021" name="Proc. Natl. Acad. Sci. U.S.A.">
        <title>A Catalog of Tens of Thousands of Viruses from Human Metagenomes Reveals Hidden Associations with Chronic Diseases.</title>
        <authorList>
            <person name="Tisza M.J."/>
            <person name="Buck C.B."/>
        </authorList>
    </citation>
    <scope>NUCLEOTIDE SEQUENCE</scope>
    <source>
        <strain evidence="1">CtCo31</strain>
    </source>
</reference>